<protein>
    <submittedName>
        <fullName evidence="2">Uncharacterized protein</fullName>
    </submittedName>
</protein>
<organism evidence="2 3">
    <name type="scientific">Eucalyptus globulus</name>
    <name type="common">Tasmanian blue gum</name>
    <dbReference type="NCBI Taxonomy" id="34317"/>
    <lineage>
        <taxon>Eukaryota</taxon>
        <taxon>Viridiplantae</taxon>
        <taxon>Streptophyta</taxon>
        <taxon>Embryophyta</taxon>
        <taxon>Tracheophyta</taxon>
        <taxon>Spermatophyta</taxon>
        <taxon>Magnoliopsida</taxon>
        <taxon>eudicotyledons</taxon>
        <taxon>Gunneridae</taxon>
        <taxon>Pentapetalae</taxon>
        <taxon>rosids</taxon>
        <taxon>malvids</taxon>
        <taxon>Myrtales</taxon>
        <taxon>Myrtaceae</taxon>
        <taxon>Myrtoideae</taxon>
        <taxon>Eucalypteae</taxon>
        <taxon>Eucalyptus</taxon>
    </lineage>
</organism>
<reference evidence="2 3" key="1">
    <citation type="submission" date="2024-11" db="EMBL/GenBank/DDBJ databases">
        <title>Chromosome-level genome assembly of Eucalyptus globulus Labill. provides insights into its genome evolution.</title>
        <authorList>
            <person name="Li X."/>
        </authorList>
    </citation>
    <scope>NUCLEOTIDE SEQUENCE [LARGE SCALE GENOMIC DNA]</scope>
    <source>
        <strain evidence="2">CL2024</strain>
        <tissue evidence="2">Fresh tender leaves</tissue>
    </source>
</reference>
<gene>
    <name evidence="2" type="ORF">ACJRO7_030338</name>
</gene>
<dbReference type="AlphaFoldDB" id="A0ABD3JDB8"/>
<dbReference type="InterPro" id="IPR025322">
    <property type="entry name" value="PADRE_dom"/>
</dbReference>
<feature type="region of interest" description="Disordered" evidence="1">
    <location>
        <begin position="128"/>
        <end position="152"/>
    </location>
</feature>
<sequence length="169" mass="18235">MGNLPSCCARPCRKEAALFDPDGKLWRLPTPVKAAEVMLEVPGHIVVPVEEIWRSQRIVAMHADDELALGKAYLAVPARQMNRKVDEVELAAIESTLKRKRIGTGKQGEAKTTKSKGGTLYVAILEKEKGGGGSDGGDGSGTGGSFNPQLISCSRRQWNPVLEPILEDN</sequence>
<dbReference type="PANTHER" id="PTHR33052">
    <property type="entry name" value="DUF4228 DOMAIN PROTEIN-RELATED"/>
    <property type="match status" value="1"/>
</dbReference>
<proteinExistence type="predicted"/>
<evidence type="ECO:0000313" key="2">
    <source>
        <dbReference type="EMBL" id="KAL3725312.1"/>
    </source>
</evidence>
<feature type="compositionally biased region" description="Gly residues" evidence="1">
    <location>
        <begin position="131"/>
        <end position="144"/>
    </location>
</feature>
<accession>A0ABD3JDB8</accession>
<dbReference type="Proteomes" id="UP001634007">
    <property type="component" value="Unassembled WGS sequence"/>
</dbReference>
<comment type="caution">
    <text evidence="2">The sequence shown here is derived from an EMBL/GenBank/DDBJ whole genome shotgun (WGS) entry which is preliminary data.</text>
</comment>
<dbReference type="Pfam" id="PF14009">
    <property type="entry name" value="PADRE"/>
    <property type="match status" value="1"/>
</dbReference>
<keyword evidence="3" id="KW-1185">Reference proteome</keyword>
<evidence type="ECO:0000256" key="1">
    <source>
        <dbReference type="SAM" id="MobiDB-lite"/>
    </source>
</evidence>
<dbReference type="EMBL" id="JBJKBG010000008">
    <property type="protein sequence ID" value="KAL3725312.1"/>
    <property type="molecule type" value="Genomic_DNA"/>
</dbReference>
<name>A0ABD3JDB8_EUCGL</name>
<evidence type="ECO:0000313" key="3">
    <source>
        <dbReference type="Proteomes" id="UP001634007"/>
    </source>
</evidence>